<keyword evidence="2" id="KW-1185">Reference proteome</keyword>
<comment type="caution">
    <text evidence="1">The sequence shown here is derived from an EMBL/GenBank/DDBJ whole genome shotgun (WGS) entry which is preliminary data.</text>
</comment>
<gene>
    <name evidence="1" type="ORF">EW146_g5175</name>
</gene>
<sequence length="222" mass="25005">MLISPPISIQVDISEVSVSKLIDPTSPDYPATPSITSSIYSSAQSTSLLNVSCTPNPHMIISAFSETERSWQLVQDLGCPIRVRMLVESRPFSIASLRLQGRVSRELKQERSWMEYKVMRGDLMTVLVVPNCWTIMSQFHHWYAWIGLTGRDTHTWPTSALMDQIAREEKLAHMRDFWGLVSWTRSLFSSSSRTSLPPSISSVYQYNAPPPSPSSDVNIPSV</sequence>
<accession>A0A4S4LSC4</accession>
<evidence type="ECO:0000313" key="1">
    <source>
        <dbReference type="EMBL" id="THH15279.1"/>
    </source>
</evidence>
<name>A0A4S4LSC4_9AGAM</name>
<dbReference type="Proteomes" id="UP000310158">
    <property type="component" value="Unassembled WGS sequence"/>
</dbReference>
<organism evidence="1 2">
    <name type="scientific">Bondarzewia mesenterica</name>
    <dbReference type="NCBI Taxonomy" id="1095465"/>
    <lineage>
        <taxon>Eukaryota</taxon>
        <taxon>Fungi</taxon>
        <taxon>Dikarya</taxon>
        <taxon>Basidiomycota</taxon>
        <taxon>Agaricomycotina</taxon>
        <taxon>Agaricomycetes</taxon>
        <taxon>Russulales</taxon>
        <taxon>Bondarzewiaceae</taxon>
        <taxon>Bondarzewia</taxon>
    </lineage>
</organism>
<dbReference type="AlphaFoldDB" id="A0A4S4LSC4"/>
<reference evidence="1 2" key="1">
    <citation type="submission" date="2019-02" db="EMBL/GenBank/DDBJ databases">
        <title>Genome sequencing of the rare red list fungi Bondarzewia mesenterica.</title>
        <authorList>
            <person name="Buettner E."/>
            <person name="Kellner H."/>
        </authorList>
    </citation>
    <scope>NUCLEOTIDE SEQUENCE [LARGE SCALE GENOMIC DNA]</scope>
    <source>
        <strain evidence="1 2">DSM 108281</strain>
    </source>
</reference>
<dbReference type="EMBL" id="SGPL01000218">
    <property type="protein sequence ID" value="THH15279.1"/>
    <property type="molecule type" value="Genomic_DNA"/>
</dbReference>
<proteinExistence type="predicted"/>
<evidence type="ECO:0000313" key="2">
    <source>
        <dbReference type="Proteomes" id="UP000310158"/>
    </source>
</evidence>
<protein>
    <submittedName>
        <fullName evidence="1">Uncharacterized protein</fullName>
    </submittedName>
</protein>